<name>A0ACB7EVZ6_NIBAL</name>
<sequence length="451" mass="51958">MMERVFLGFLYFAGWCISTCLLRQYHYVAGPLNWTEAQTYCRKTYTDLVTIRSHEEMNQLFRTVSSAGVKSADVWTGLYSKIDWKWSNGYRGDGAEYKNWNNNPDNEPDFYGAAQFCVCVGNDGRWWDDGCDKKHPFICITGTESEFVFVNENMNWSDAQKYCRENYADLATVRNVTENTKIRILVPSKKWAWIAPVKRQVVKLRIKSSVDLNRADVKANMLRKNWNDYSDNEPDFAAAAQFCVCVGNDGGWWDTSCSLEYQFICITGTESEFAFVNETMSWSDAQKYCRENYADLATVRNVTENTEIRMMMSTTNFAWIGLFRDPNMYWSDGSNFTHLSVSTKEVLGSKRVICVFATMMSEGKLWFTGCDKRLGFVCYGPPPPAPVKRQVVKLRIKSSVDLNRADVKANMLRKLQDKLKKEGVSGVTLKWREQPDGKVFHKEGKRKKTEL</sequence>
<dbReference type="Proteomes" id="UP000805704">
    <property type="component" value="Chromosome 21"/>
</dbReference>
<accession>A0ACB7EVZ6</accession>
<protein>
    <submittedName>
        <fullName evidence="1">Macrophage mannose receptor 1</fullName>
    </submittedName>
</protein>
<keyword evidence="2" id="KW-1185">Reference proteome</keyword>
<organism evidence="1 2">
    <name type="scientific">Nibea albiflora</name>
    <name type="common">Yellow drum</name>
    <name type="synonym">Corvina albiflora</name>
    <dbReference type="NCBI Taxonomy" id="240163"/>
    <lineage>
        <taxon>Eukaryota</taxon>
        <taxon>Metazoa</taxon>
        <taxon>Chordata</taxon>
        <taxon>Craniata</taxon>
        <taxon>Vertebrata</taxon>
        <taxon>Euteleostomi</taxon>
        <taxon>Actinopterygii</taxon>
        <taxon>Neopterygii</taxon>
        <taxon>Teleostei</taxon>
        <taxon>Neoteleostei</taxon>
        <taxon>Acanthomorphata</taxon>
        <taxon>Eupercaria</taxon>
        <taxon>Sciaenidae</taxon>
        <taxon>Nibea</taxon>
    </lineage>
</organism>
<proteinExistence type="predicted"/>
<evidence type="ECO:0000313" key="2">
    <source>
        <dbReference type="Proteomes" id="UP000805704"/>
    </source>
</evidence>
<keyword evidence="1" id="KW-0675">Receptor</keyword>
<dbReference type="EMBL" id="CM024809">
    <property type="protein sequence ID" value="KAG8006109.1"/>
    <property type="molecule type" value="Genomic_DNA"/>
</dbReference>
<gene>
    <name evidence="1" type="primary">MRC1.2</name>
    <name evidence="1" type="ORF">GBF38_005264</name>
</gene>
<comment type="caution">
    <text evidence="1">The sequence shown here is derived from an EMBL/GenBank/DDBJ whole genome shotgun (WGS) entry which is preliminary data.</text>
</comment>
<reference evidence="1" key="1">
    <citation type="submission" date="2020-04" db="EMBL/GenBank/DDBJ databases">
        <title>A chromosome-scale assembly and high-density genetic map of the yellow drum (Nibea albiflora) genome.</title>
        <authorList>
            <person name="Xu D."/>
            <person name="Zhang W."/>
            <person name="Chen R."/>
            <person name="Tan P."/>
            <person name="Wang L."/>
            <person name="Song H."/>
            <person name="Tian L."/>
            <person name="Zhu Q."/>
            <person name="Wang B."/>
        </authorList>
    </citation>
    <scope>NUCLEOTIDE SEQUENCE</scope>
    <source>
        <strain evidence="1">ZJHYS-2018</strain>
    </source>
</reference>
<evidence type="ECO:0000313" key="1">
    <source>
        <dbReference type="EMBL" id="KAG8006109.1"/>
    </source>
</evidence>